<accession>A0AAV2S8Y1</accession>
<dbReference type="GO" id="GO:0008270">
    <property type="term" value="F:zinc ion binding"/>
    <property type="evidence" value="ECO:0007669"/>
    <property type="project" value="UniProtKB-KW"/>
</dbReference>
<dbReference type="Pfam" id="PF04434">
    <property type="entry name" value="SWIM"/>
    <property type="match status" value="1"/>
</dbReference>
<evidence type="ECO:0000256" key="2">
    <source>
        <dbReference type="SAM" id="SignalP"/>
    </source>
</evidence>
<dbReference type="AlphaFoldDB" id="A0AAV2S8Y1"/>
<reference evidence="4 5" key="1">
    <citation type="submission" date="2024-05" db="EMBL/GenBank/DDBJ databases">
        <authorList>
            <person name="Wallberg A."/>
        </authorList>
    </citation>
    <scope>NUCLEOTIDE SEQUENCE [LARGE SCALE GENOMIC DNA]</scope>
</reference>
<dbReference type="Pfam" id="PF10551">
    <property type="entry name" value="MULE"/>
    <property type="match status" value="1"/>
</dbReference>
<feature type="chain" id="PRO_5043573286" description="SWIM-type domain-containing protein" evidence="2">
    <location>
        <begin position="25"/>
        <end position="386"/>
    </location>
</feature>
<gene>
    <name evidence="4" type="ORF">MNOR_LOCUS34532</name>
</gene>
<organism evidence="4 5">
    <name type="scientific">Meganyctiphanes norvegica</name>
    <name type="common">Northern krill</name>
    <name type="synonym">Thysanopoda norvegica</name>
    <dbReference type="NCBI Taxonomy" id="48144"/>
    <lineage>
        <taxon>Eukaryota</taxon>
        <taxon>Metazoa</taxon>
        <taxon>Ecdysozoa</taxon>
        <taxon>Arthropoda</taxon>
        <taxon>Crustacea</taxon>
        <taxon>Multicrustacea</taxon>
        <taxon>Malacostraca</taxon>
        <taxon>Eumalacostraca</taxon>
        <taxon>Eucarida</taxon>
        <taxon>Euphausiacea</taxon>
        <taxon>Euphausiidae</taxon>
        <taxon>Meganyctiphanes</taxon>
    </lineage>
</organism>
<keyword evidence="5" id="KW-1185">Reference proteome</keyword>
<name>A0AAV2S8Y1_MEGNR</name>
<keyword evidence="1" id="KW-0863">Zinc-finger</keyword>
<dbReference type="PANTHER" id="PTHR35385">
    <property type="entry name" value="PROTEIN B, PUTATIVE-RELATED-RELATED"/>
    <property type="match status" value="1"/>
</dbReference>
<keyword evidence="1" id="KW-0479">Metal-binding</keyword>
<keyword evidence="2" id="KW-0732">Signal</keyword>
<feature type="signal peptide" evidence="2">
    <location>
        <begin position="1"/>
        <end position="24"/>
    </location>
</feature>
<sequence length="386" mass="45095">MNFKKRLKFMHLVGTLLTASPIGAMPLAVIISDGQNEESYAKGFQMVLQITDGYGFYGKGSPKIIMTDDGLAERNALNQIFPEAILLLCIFHFLQAFWRWVLISQHGIDKSERQETFSALKKIVYSQENELDNAMTDFENLSTYKENDLLKEHYEDMMERIEYWCKFYRRDIITRRHDTNNFSEATMRIFKEVILGRCRVFNFVELVDYIFRDYEYYHMGRICDFISDLKEFIPFFQEPNRKIKVGQKYLPKNSIKASDISKSVEGNFIVLSQTNPGFTYEVNPNNCSCNCPAGQDGSICKHLVGIHLHTDATLFTFPPVTHLVNHHLQIIMALCPIWINYPQHLTLQHLTLQHLTRTISRCQINQFPAQRTIVVQIFLKHLWMTH</sequence>
<dbReference type="InterPro" id="IPR007527">
    <property type="entry name" value="Znf_SWIM"/>
</dbReference>
<comment type="caution">
    <text evidence="4">The sequence shown here is derived from an EMBL/GenBank/DDBJ whole genome shotgun (WGS) entry which is preliminary data.</text>
</comment>
<dbReference type="InterPro" id="IPR018289">
    <property type="entry name" value="MULE_transposase_dom"/>
</dbReference>
<keyword evidence="1" id="KW-0862">Zinc</keyword>
<dbReference type="PANTHER" id="PTHR35385:SF2">
    <property type="entry name" value="PROTEIN B, PUTATIVE-RELATED"/>
    <property type="match status" value="1"/>
</dbReference>
<evidence type="ECO:0000313" key="4">
    <source>
        <dbReference type="EMBL" id="CAL4174500.1"/>
    </source>
</evidence>
<feature type="domain" description="SWIM-type" evidence="3">
    <location>
        <begin position="280"/>
        <end position="311"/>
    </location>
</feature>
<dbReference type="Proteomes" id="UP001497623">
    <property type="component" value="Unassembled WGS sequence"/>
</dbReference>
<protein>
    <recommendedName>
        <fullName evidence="3">SWIM-type domain-containing protein</fullName>
    </recommendedName>
</protein>
<dbReference type="EMBL" id="CAXKWB010053592">
    <property type="protein sequence ID" value="CAL4174500.1"/>
    <property type="molecule type" value="Genomic_DNA"/>
</dbReference>
<dbReference type="PROSITE" id="PS50966">
    <property type="entry name" value="ZF_SWIM"/>
    <property type="match status" value="1"/>
</dbReference>
<evidence type="ECO:0000313" key="5">
    <source>
        <dbReference type="Proteomes" id="UP001497623"/>
    </source>
</evidence>
<proteinExistence type="predicted"/>
<evidence type="ECO:0000259" key="3">
    <source>
        <dbReference type="PROSITE" id="PS50966"/>
    </source>
</evidence>
<evidence type="ECO:0000256" key="1">
    <source>
        <dbReference type="PROSITE-ProRule" id="PRU00325"/>
    </source>
</evidence>